<reference evidence="2 3" key="1">
    <citation type="journal article" date="2018" name="Sci. Rep.">
        <title>Genomic signatures of local adaptation to the degree of environmental predictability in rotifers.</title>
        <authorList>
            <person name="Franch-Gras L."/>
            <person name="Hahn C."/>
            <person name="Garcia-Roger E.M."/>
            <person name="Carmona M.J."/>
            <person name="Serra M."/>
            <person name="Gomez A."/>
        </authorList>
    </citation>
    <scope>NUCLEOTIDE SEQUENCE [LARGE SCALE GENOMIC DNA]</scope>
    <source>
        <strain evidence="2">HYR1</strain>
    </source>
</reference>
<name>A0A3M7T741_BRAPC</name>
<dbReference type="EMBL" id="REGN01000175">
    <property type="protein sequence ID" value="RNA43791.1"/>
    <property type="molecule type" value="Genomic_DNA"/>
</dbReference>
<dbReference type="AlphaFoldDB" id="A0A3M7T741"/>
<dbReference type="Proteomes" id="UP000276133">
    <property type="component" value="Unassembled WGS sequence"/>
</dbReference>
<organism evidence="2 3">
    <name type="scientific">Brachionus plicatilis</name>
    <name type="common">Marine rotifer</name>
    <name type="synonym">Brachionus muelleri</name>
    <dbReference type="NCBI Taxonomy" id="10195"/>
    <lineage>
        <taxon>Eukaryota</taxon>
        <taxon>Metazoa</taxon>
        <taxon>Spiralia</taxon>
        <taxon>Gnathifera</taxon>
        <taxon>Rotifera</taxon>
        <taxon>Eurotatoria</taxon>
        <taxon>Monogononta</taxon>
        <taxon>Pseudotrocha</taxon>
        <taxon>Ploima</taxon>
        <taxon>Brachionidae</taxon>
        <taxon>Brachionus</taxon>
    </lineage>
</organism>
<gene>
    <name evidence="2" type="ORF">BpHYR1_014728</name>
</gene>
<feature type="compositionally biased region" description="Polar residues" evidence="1">
    <location>
        <begin position="235"/>
        <end position="245"/>
    </location>
</feature>
<feature type="region of interest" description="Disordered" evidence="1">
    <location>
        <begin position="286"/>
        <end position="329"/>
    </location>
</feature>
<dbReference type="OrthoDB" id="10042368at2759"/>
<evidence type="ECO:0000256" key="1">
    <source>
        <dbReference type="SAM" id="MobiDB-lite"/>
    </source>
</evidence>
<sequence>MSSYPVSQSYGGLGNYSGQYKSGQAQPSLARYGQSLSSENLDFANCAPSYAPSYNCGYQQAPAYTNYCNQLDANDPRLLQQIDQIIAGLVDCKRPILRRQVITVPSPCPGRVAYVTRRLPTPPPDIIERITVVKPPRDVVNLCIEKPNQPNPCYQEKNICGKPRKPIIQPRIISVNPRCNPCPPPPCAPCPPQSYNPCPPPSGNPCAPSSYPQQGQSYQAQVPLSPSPSGSNLSQDLSQPTVTQQPAYTQQGYTQQSYNPSSAYQAPAAYSQALTQQAYPTAAYSQTGYQQAPPGYSQQPAYSQQGAYAQQAYSQPSQGYYQQQPQAYQ</sequence>
<accession>A0A3M7T741</accession>
<proteinExistence type="predicted"/>
<feature type="compositionally biased region" description="Low complexity" evidence="1">
    <location>
        <begin position="293"/>
        <end position="329"/>
    </location>
</feature>
<feature type="region of interest" description="Disordered" evidence="1">
    <location>
        <begin position="202"/>
        <end position="245"/>
    </location>
</feature>
<evidence type="ECO:0000313" key="3">
    <source>
        <dbReference type="Proteomes" id="UP000276133"/>
    </source>
</evidence>
<evidence type="ECO:0000313" key="2">
    <source>
        <dbReference type="EMBL" id="RNA43791.1"/>
    </source>
</evidence>
<comment type="caution">
    <text evidence="2">The sequence shown here is derived from an EMBL/GenBank/DDBJ whole genome shotgun (WGS) entry which is preliminary data.</text>
</comment>
<keyword evidence="3" id="KW-1185">Reference proteome</keyword>
<feature type="compositionally biased region" description="Low complexity" evidence="1">
    <location>
        <begin position="204"/>
        <end position="234"/>
    </location>
</feature>
<protein>
    <submittedName>
        <fullName evidence="2">Uncharacterized protein</fullName>
    </submittedName>
</protein>